<accession>A0ABV1IX38</accession>
<protein>
    <submittedName>
        <fullName evidence="1">Uncharacterized protein</fullName>
    </submittedName>
</protein>
<dbReference type="RefSeq" id="WP_349111233.1">
    <property type="nucleotide sequence ID" value="NZ_JBBNIN010000019.1"/>
</dbReference>
<name>A0ABV1IX38_9FIRM</name>
<gene>
    <name evidence="1" type="ORF">AAAU51_11440</name>
</gene>
<reference evidence="1 2" key="1">
    <citation type="submission" date="2024-04" db="EMBL/GenBank/DDBJ databases">
        <title>Human intestinal bacterial collection.</title>
        <authorList>
            <person name="Pauvert C."/>
            <person name="Hitch T.C.A."/>
            <person name="Clavel T."/>
        </authorList>
    </citation>
    <scope>NUCLEOTIDE SEQUENCE [LARGE SCALE GENOMIC DNA]</scope>
    <source>
        <strain evidence="1 2">CLA-AA-H249</strain>
    </source>
</reference>
<proteinExistence type="predicted"/>
<comment type="caution">
    <text evidence="1">The sequence shown here is derived from an EMBL/GenBank/DDBJ whole genome shotgun (WGS) entry which is preliminary data.</text>
</comment>
<evidence type="ECO:0000313" key="1">
    <source>
        <dbReference type="EMBL" id="MEQ2711781.1"/>
    </source>
</evidence>
<dbReference type="EMBL" id="JBBNIN010000019">
    <property type="protein sequence ID" value="MEQ2711781.1"/>
    <property type="molecule type" value="Genomic_DNA"/>
</dbReference>
<dbReference type="Proteomes" id="UP001482154">
    <property type="component" value="Unassembled WGS sequence"/>
</dbReference>
<organism evidence="1 2">
    <name type="scientific">Anaerostipes amylophilus</name>
    <dbReference type="NCBI Taxonomy" id="2981779"/>
    <lineage>
        <taxon>Bacteria</taxon>
        <taxon>Bacillati</taxon>
        <taxon>Bacillota</taxon>
        <taxon>Clostridia</taxon>
        <taxon>Lachnospirales</taxon>
        <taxon>Lachnospiraceae</taxon>
        <taxon>Anaerostipes</taxon>
    </lineage>
</organism>
<evidence type="ECO:0000313" key="2">
    <source>
        <dbReference type="Proteomes" id="UP001482154"/>
    </source>
</evidence>
<keyword evidence="2" id="KW-1185">Reference proteome</keyword>
<sequence length="68" mass="7676">MRQKFYSGVGGIGLILNEVYRLYQDENAKAGAMEILDHYLDTSTEDNEEFTGVTTVLSFLMAEISYIC</sequence>